<dbReference type="Proteomes" id="UP001310594">
    <property type="component" value="Unassembled WGS sequence"/>
</dbReference>
<reference evidence="2" key="1">
    <citation type="submission" date="2023-08" db="EMBL/GenBank/DDBJ databases">
        <title>Black Yeasts Isolated from many extreme environments.</title>
        <authorList>
            <person name="Coleine C."/>
            <person name="Stajich J.E."/>
            <person name="Selbmann L."/>
        </authorList>
    </citation>
    <scope>NUCLEOTIDE SEQUENCE</scope>
    <source>
        <strain evidence="2">CCFEE 5810</strain>
    </source>
</reference>
<comment type="caution">
    <text evidence="2">The sequence shown here is derived from an EMBL/GenBank/DDBJ whole genome shotgun (WGS) entry which is preliminary data.</text>
</comment>
<accession>A0AAN7WI60</accession>
<protein>
    <submittedName>
        <fullName evidence="2">Uncharacterized protein</fullName>
    </submittedName>
</protein>
<dbReference type="AlphaFoldDB" id="A0AAN7WI60"/>
<sequence length="150" mass="16240">MPGTTNWESAETWQRVVASMLATGIKVDLKATATAYGCTYDTLENRFRKLKKLAATLKEEVDNGERGDVAVPARVKSAPATPRKPKTPKKDPLSAVANGRVSKASPSKKVKKEHLESTTSEASDTGMGMGMDSFSHDEDLNFTGDNFFDA</sequence>
<evidence type="ECO:0000313" key="2">
    <source>
        <dbReference type="EMBL" id="KAK5706797.1"/>
    </source>
</evidence>
<organism evidence="2 3">
    <name type="scientific">Elasticomyces elasticus</name>
    <dbReference type="NCBI Taxonomy" id="574655"/>
    <lineage>
        <taxon>Eukaryota</taxon>
        <taxon>Fungi</taxon>
        <taxon>Dikarya</taxon>
        <taxon>Ascomycota</taxon>
        <taxon>Pezizomycotina</taxon>
        <taxon>Dothideomycetes</taxon>
        <taxon>Dothideomycetidae</taxon>
        <taxon>Mycosphaerellales</taxon>
        <taxon>Teratosphaeriaceae</taxon>
        <taxon>Elasticomyces</taxon>
    </lineage>
</organism>
<proteinExistence type="predicted"/>
<evidence type="ECO:0000256" key="1">
    <source>
        <dbReference type="SAM" id="MobiDB-lite"/>
    </source>
</evidence>
<feature type="region of interest" description="Disordered" evidence="1">
    <location>
        <begin position="61"/>
        <end position="140"/>
    </location>
</feature>
<evidence type="ECO:0000313" key="3">
    <source>
        <dbReference type="Proteomes" id="UP001310594"/>
    </source>
</evidence>
<name>A0AAN7WI60_9PEZI</name>
<dbReference type="EMBL" id="JAVRQU010000002">
    <property type="protein sequence ID" value="KAK5706797.1"/>
    <property type="molecule type" value="Genomic_DNA"/>
</dbReference>
<gene>
    <name evidence="2" type="ORF">LTR97_001789</name>
</gene>